<dbReference type="Gene3D" id="3.40.50.720">
    <property type="entry name" value="NAD(P)-binding Rossmann-like Domain"/>
    <property type="match status" value="1"/>
</dbReference>
<sequence>MTLVKKGRPSLGCSGDSPTVVVVGRRAAKALAVHLDETTTVRYASSDQQLVRQATNAGLDAGCVDETDAGSLCPVTEHADAAVVVFDSNRSTLLTAQLLRVCCNVEDVFATVTEPAHVDAFEGTGIRLLDTQSWLAGIVREELALSAVDA</sequence>
<dbReference type="Proteomes" id="UP001597119">
    <property type="component" value="Unassembled WGS sequence"/>
</dbReference>
<dbReference type="InterPro" id="IPR003148">
    <property type="entry name" value="RCK_N"/>
</dbReference>
<evidence type="ECO:0000313" key="3">
    <source>
        <dbReference type="Proteomes" id="UP001597119"/>
    </source>
</evidence>
<accession>A0ABD6C929</accession>
<reference evidence="2 3" key="1">
    <citation type="journal article" date="2019" name="Int. J. Syst. Evol. Microbiol.">
        <title>The Global Catalogue of Microorganisms (GCM) 10K type strain sequencing project: providing services to taxonomists for standard genome sequencing and annotation.</title>
        <authorList>
            <consortium name="The Broad Institute Genomics Platform"/>
            <consortium name="The Broad Institute Genome Sequencing Center for Infectious Disease"/>
            <person name="Wu L."/>
            <person name="Ma J."/>
        </authorList>
    </citation>
    <scope>NUCLEOTIDE SEQUENCE [LARGE SCALE GENOMIC DNA]</scope>
    <source>
        <strain evidence="2 3">CGMCC 1.12125</strain>
    </source>
</reference>
<keyword evidence="3" id="KW-1185">Reference proteome</keyword>
<evidence type="ECO:0000313" key="2">
    <source>
        <dbReference type="EMBL" id="MFD1586817.1"/>
    </source>
</evidence>
<dbReference type="RefSeq" id="WP_247375955.1">
    <property type="nucleotide sequence ID" value="NZ_JALLGV010000001.1"/>
</dbReference>
<dbReference type="EMBL" id="JBHUDJ010000003">
    <property type="protein sequence ID" value="MFD1586817.1"/>
    <property type="molecule type" value="Genomic_DNA"/>
</dbReference>
<feature type="domain" description="RCK N-terminal" evidence="1">
    <location>
        <begin position="24"/>
        <end position="126"/>
    </location>
</feature>
<organism evidence="2 3">
    <name type="scientific">Halorientalis brevis</name>
    <dbReference type="NCBI Taxonomy" id="1126241"/>
    <lineage>
        <taxon>Archaea</taxon>
        <taxon>Methanobacteriati</taxon>
        <taxon>Methanobacteriota</taxon>
        <taxon>Stenosarchaea group</taxon>
        <taxon>Halobacteria</taxon>
        <taxon>Halobacteriales</taxon>
        <taxon>Haloarculaceae</taxon>
        <taxon>Halorientalis</taxon>
    </lineage>
</organism>
<dbReference type="InterPro" id="IPR036291">
    <property type="entry name" value="NAD(P)-bd_dom_sf"/>
</dbReference>
<comment type="caution">
    <text evidence="2">The sequence shown here is derived from an EMBL/GenBank/DDBJ whole genome shotgun (WGS) entry which is preliminary data.</text>
</comment>
<dbReference type="SUPFAM" id="SSF51735">
    <property type="entry name" value="NAD(P)-binding Rossmann-fold domains"/>
    <property type="match status" value="1"/>
</dbReference>
<protein>
    <submittedName>
        <fullName evidence="2">NAD-binding protein</fullName>
    </submittedName>
</protein>
<dbReference type="Pfam" id="PF02254">
    <property type="entry name" value="TrkA_N"/>
    <property type="match status" value="1"/>
</dbReference>
<evidence type="ECO:0000259" key="1">
    <source>
        <dbReference type="Pfam" id="PF02254"/>
    </source>
</evidence>
<name>A0ABD6C929_9EURY</name>
<gene>
    <name evidence="2" type="ORF">ACFR9U_07470</name>
</gene>
<dbReference type="AlphaFoldDB" id="A0ABD6C929"/>
<proteinExistence type="predicted"/>